<organism evidence="2 3">
    <name type="scientific">Vreelandella rituensis</name>
    <dbReference type="NCBI Taxonomy" id="2282306"/>
    <lineage>
        <taxon>Bacteria</taxon>
        <taxon>Pseudomonadati</taxon>
        <taxon>Pseudomonadota</taxon>
        <taxon>Gammaproteobacteria</taxon>
        <taxon>Oceanospirillales</taxon>
        <taxon>Halomonadaceae</taxon>
        <taxon>Vreelandella</taxon>
    </lineage>
</organism>
<sequence>MLWVLPLAAQEESITGEALDAQQTQAALQVRIDAADETTREMLEELRRLENDTQQLERQNSQLAARLVAQAQRQQQRETALSTLEQTRQALPGFERDIAAQLERWVEQDLPFLQDQRLARAASLQPDDAATFSSVERIERLLEAWRTELEYGREVDAWRGRLVSEEGDAREVDYLRIGRVGLYYLTPSGRQGGVWQAESGRWEALSDAQRSQVRQGLRLARDQRAPELLTLPISQPLTASEAST</sequence>
<proteinExistence type="predicted"/>
<keyword evidence="3" id="KW-1185">Reference proteome</keyword>
<evidence type="ECO:0000313" key="3">
    <source>
        <dbReference type="Proteomes" id="UP000253204"/>
    </source>
</evidence>
<dbReference type="OrthoDB" id="5880116at2"/>
<protein>
    <submittedName>
        <fullName evidence="2">DUF3450 domain-containing protein</fullName>
    </submittedName>
</protein>
<evidence type="ECO:0000256" key="1">
    <source>
        <dbReference type="SAM" id="Coils"/>
    </source>
</evidence>
<dbReference type="Pfam" id="PF11932">
    <property type="entry name" value="DUF3450"/>
    <property type="match status" value="1"/>
</dbReference>
<dbReference type="Proteomes" id="UP000253204">
    <property type="component" value="Unassembled WGS sequence"/>
</dbReference>
<dbReference type="AlphaFoldDB" id="A0A368U2G1"/>
<dbReference type="EMBL" id="QPIJ01000032">
    <property type="protein sequence ID" value="RCV89303.1"/>
    <property type="molecule type" value="Genomic_DNA"/>
</dbReference>
<name>A0A368U2G1_9GAMM</name>
<dbReference type="InterPro" id="IPR016866">
    <property type="entry name" value="UCP028069"/>
</dbReference>
<feature type="coiled-coil region" evidence="1">
    <location>
        <begin position="32"/>
        <end position="66"/>
    </location>
</feature>
<comment type="caution">
    <text evidence="2">The sequence shown here is derived from an EMBL/GenBank/DDBJ whole genome shotgun (WGS) entry which is preliminary data.</text>
</comment>
<evidence type="ECO:0000313" key="2">
    <source>
        <dbReference type="EMBL" id="RCV89303.1"/>
    </source>
</evidence>
<gene>
    <name evidence="2" type="ORF">DU506_13000</name>
</gene>
<dbReference type="RefSeq" id="WP_114487340.1">
    <property type="nucleotide sequence ID" value="NZ_CBCSHM010000031.1"/>
</dbReference>
<keyword evidence="1" id="KW-0175">Coiled coil</keyword>
<reference evidence="2 3" key="1">
    <citation type="submission" date="2018-07" db="EMBL/GenBank/DDBJ databases">
        <title>Halomonas rutogse sp. nov., isolated from Lake TangqianCo on Tibetan Plateau.</title>
        <authorList>
            <person name="Lu H."/>
            <person name="Xing P."/>
            <person name="Wu Q."/>
        </authorList>
    </citation>
    <scope>NUCLEOTIDE SEQUENCE [LARGE SCALE GENOMIC DNA]</scope>
    <source>
        <strain evidence="2 3">TQ8S</strain>
    </source>
</reference>
<accession>A0A368U2G1</accession>